<dbReference type="Proteomes" id="UP001500467">
    <property type="component" value="Unassembled WGS sequence"/>
</dbReference>
<protein>
    <submittedName>
        <fullName evidence="1">Uncharacterized protein</fullName>
    </submittedName>
</protein>
<organism evidence="1 2">
    <name type="scientific">Prauserella alba</name>
    <dbReference type="NCBI Taxonomy" id="176898"/>
    <lineage>
        <taxon>Bacteria</taxon>
        <taxon>Bacillati</taxon>
        <taxon>Actinomycetota</taxon>
        <taxon>Actinomycetes</taxon>
        <taxon>Pseudonocardiales</taxon>
        <taxon>Pseudonocardiaceae</taxon>
        <taxon>Prauserella</taxon>
    </lineage>
</organism>
<evidence type="ECO:0000313" key="2">
    <source>
        <dbReference type="Proteomes" id="UP001500467"/>
    </source>
</evidence>
<evidence type="ECO:0000313" key="1">
    <source>
        <dbReference type="EMBL" id="GAA1194215.1"/>
    </source>
</evidence>
<comment type="caution">
    <text evidence="1">The sequence shown here is derived from an EMBL/GenBank/DDBJ whole genome shotgun (WGS) entry which is preliminary data.</text>
</comment>
<proteinExistence type="predicted"/>
<keyword evidence="2" id="KW-1185">Reference proteome</keyword>
<reference evidence="2" key="1">
    <citation type="journal article" date="2019" name="Int. J. Syst. Evol. Microbiol.">
        <title>The Global Catalogue of Microorganisms (GCM) 10K type strain sequencing project: providing services to taxonomists for standard genome sequencing and annotation.</title>
        <authorList>
            <consortium name="The Broad Institute Genomics Platform"/>
            <consortium name="The Broad Institute Genome Sequencing Center for Infectious Disease"/>
            <person name="Wu L."/>
            <person name="Ma J."/>
        </authorList>
    </citation>
    <scope>NUCLEOTIDE SEQUENCE [LARGE SCALE GENOMIC DNA]</scope>
    <source>
        <strain evidence="2">JCM 13022</strain>
    </source>
</reference>
<dbReference type="EMBL" id="BAAALM010000002">
    <property type="protein sequence ID" value="GAA1194215.1"/>
    <property type="molecule type" value="Genomic_DNA"/>
</dbReference>
<gene>
    <name evidence="1" type="ORF">GCM10009675_06280</name>
</gene>
<accession>A0ABP4FPF2</accession>
<dbReference type="RefSeq" id="WP_253854023.1">
    <property type="nucleotide sequence ID" value="NZ_BAAALM010000002.1"/>
</dbReference>
<sequence length="144" mass="15443">MTLKGGPGILGRFTDESLIRGNRAAARSPGLGPVAVRARMWDVSTYARSHPTSLASSIFIKNKHLASSGIRGGKFAADDIAEAPELAAQGLRSDGVQFLPNQVDDTFRAIVPVSWVVRTRGETKIRVIVTNDGRVINAFSVNAR</sequence>
<name>A0ABP4FPF2_9PSEU</name>